<dbReference type="EMBL" id="JBFMVT010000002">
    <property type="protein sequence ID" value="MEW7312837.1"/>
    <property type="molecule type" value="Genomic_DNA"/>
</dbReference>
<dbReference type="RefSeq" id="WP_367595017.1">
    <property type="nucleotide sequence ID" value="NZ_JBFMVT010000002.1"/>
</dbReference>
<evidence type="ECO:0000313" key="3">
    <source>
        <dbReference type="Proteomes" id="UP001555342"/>
    </source>
</evidence>
<reference evidence="2 3" key="1">
    <citation type="submission" date="2024-07" db="EMBL/GenBank/DDBJ databases">
        <authorList>
            <person name="Wang L."/>
        </authorList>
    </citation>
    <scope>NUCLEOTIDE SEQUENCE [LARGE SCALE GENOMIC DNA]</scope>
    <source>
        <strain evidence="2 3">WL359</strain>
    </source>
</reference>
<name>A0ABV3NTF8_9ENTR</name>
<sequence>MFPLNTSRLNLTQITEQEWPFFLRLQQDPIVMRYVSDERREAEVRQIFNARLVRWETHSPHWLCLVMRDKQTGTPIGFTGFIRSDSDMAEVGFILDPIFHGQGYGYESLHAVCQFAFEKCAIRKLTATVTVGNIGSRKVLEKAGFQLEGVLRENYFLAGTWQDDWILGLLRSEFL</sequence>
<protein>
    <submittedName>
        <fullName evidence="2">GNAT family protein</fullName>
        <ecNumber evidence="2">2.-.-.-</ecNumber>
    </submittedName>
</protein>
<evidence type="ECO:0000259" key="1">
    <source>
        <dbReference type="PROSITE" id="PS51186"/>
    </source>
</evidence>
<dbReference type="Pfam" id="PF13302">
    <property type="entry name" value="Acetyltransf_3"/>
    <property type="match status" value="1"/>
</dbReference>
<proteinExistence type="predicted"/>
<dbReference type="GO" id="GO:0016740">
    <property type="term" value="F:transferase activity"/>
    <property type="evidence" value="ECO:0007669"/>
    <property type="project" value="UniProtKB-KW"/>
</dbReference>
<dbReference type="SUPFAM" id="SSF55729">
    <property type="entry name" value="Acyl-CoA N-acyltransferases (Nat)"/>
    <property type="match status" value="1"/>
</dbReference>
<gene>
    <name evidence="2" type="ORF">AB1E22_08955</name>
</gene>
<accession>A0ABV3NTF8</accession>
<dbReference type="Proteomes" id="UP001555342">
    <property type="component" value="Unassembled WGS sequence"/>
</dbReference>
<keyword evidence="2" id="KW-0808">Transferase</keyword>
<dbReference type="InterPro" id="IPR000182">
    <property type="entry name" value="GNAT_dom"/>
</dbReference>
<evidence type="ECO:0000313" key="2">
    <source>
        <dbReference type="EMBL" id="MEW7312837.1"/>
    </source>
</evidence>
<dbReference type="InterPro" id="IPR016181">
    <property type="entry name" value="Acyl_CoA_acyltransferase"/>
</dbReference>
<dbReference type="PANTHER" id="PTHR43792">
    <property type="entry name" value="GNAT FAMILY, PUTATIVE (AFU_ORTHOLOGUE AFUA_3G00765)-RELATED-RELATED"/>
    <property type="match status" value="1"/>
</dbReference>
<organism evidence="2 3">
    <name type="scientific">Buttiauxella gaviniae</name>
    <dbReference type="NCBI Taxonomy" id="82990"/>
    <lineage>
        <taxon>Bacteria</taxon>
        <taxon>Pseudomonadati</taxon>
        <taxon>Pseudomonadota</taxon>
        <taxon>Gammaproteobacteria</taxon>
        <taxon>Enterobacterales</taxon>
        <taxon>Enterobacteriaceae</taxon>
        <taxon>Buttiauxella</taxon>
    </lineage>
</organism>
<dbReference type="PANTHER" id="PTHR43792:SF1">
    <property type="entry name" value="N-ACETYLTRANSFERASE DOMAIN-CONTAINING PROTEIN"/>
    <property type="match status" value="1"/>
</dbReference>
<dbReference type="Gene3D" id="3.40.630.30">
    <property type="match status" value="1"/>
</dbReference>
<keyword evidence="3" id="KW-1185">Reference proteome</keyword>
<dbReference type="InterPro" id="IPR051531">
    <property type="entry name" value="N-acetyltransferase"/>
</dbReference>
<dbReference type="EC" id="2.-.-.-" evidence="2"/>
<comment type="caution">
    <text evidence="2">The sequence shown here is derived from an EMBL/GenBank/DDBJ whole genome shotgun (WGS) entry which is preliminary data.</text>
</comment>
<feature type="domain" description="N-acetyltransferase" evidence="1">
    <location>
        <begin position="9"/>
        <end position="172"/>
    </location>
</feature>
<dbReference type="PROSITE" id="PS51186">
    <property type="entry name" value="GNAT"/>
    <property type="match status" value="1"/>
</dbReference>